<organism evidence="1">
    <name type="scientific">marine sediment metagenome</name>
    <dbReference type="NCBI Taxonomy" id="412755"/>
    <lineage>
        <taxon>unclassified sequences</taxon>
        <taxon>metagenomes</taxon>
        <taxon>ecological metagenomes</taxon>
    </lineage>
</organism>
<accession>A0A0F9KGB7</accession>
<gene>
    <name evidence="1" type="ORF">LCGC14_1334330</name>
</gene>
<name>A0A0F9KGB7_9ZZZZ</name>
<proteinExistence type="predicted"/>
<dbReference type="AlphaFoldDB" id="A0A0F9KGB7"/>
<evidence type="ECO:0008006" key="2">
    <source>
        <dbReference type="Google" id="ProtNLM"/>
    </source>
</evidence>
<dbReference type="EMBL" id="LAZR01008098">
    <property type="protein sequence ID" value="KKM80988.1"/>
    <property type="molecule type" value="Genomic_DNA"/>
</dbReference>
<reference evidence="1" key="1">
    <citation type="journal article" date="2015" name="Nature">
        <title>Complex archaea that bridge the gap between prokaryotes and eukaryotes.</title>
        <authorList>
            <person name="Spang A."/>
            <person name="Saw J.H."/>
            <person name="Jorgensen S.L."/>
            <person name="Zaremba-Niedzwiedzka K."/>
            <person name="Martijn J."/>
            <person name="Lind A.E."/>
            <person name="van Eijk R."/>
            <person name="Schleper C."/>
            <person name="Guy L."/>
            <person name="Ettema T.J."/>
        </authorList>
    </citation>
    <scope>NUCLEOTIDE SEQUENCE</scope>
</reference>
<evidence type="ECO:0000313" key="1">
    <source>
        <dbReference type="EMBL" id="KKM80988.1"/>
    </source>
</evidence>
<comment type="caution">
    <text evidence="1">The sequence shown here is derived from an EMBL/GenBank/DDBJ whole genome shotgun (WGS) entry which is preliminary data.</text>
</comment>
<protein>
    <recommendedName>
        <fullName evidence="2">Alginate export domain-containing protein</fullName>
    </recommendedName>
</protein>
<sequence>MHQSKQLRRATLCVFATFIAIPTVSAVEVSSNQDYQLNADFELAAGIFTSDKSYRYDTDQDGAQWQEGYIKYGLSGSYSTGNSTAVYGSVNALSSGTWGDGDAGGFTTGDESNTDLEDAYIGFKSGNLLPFLGQDGLDISIGRQNFAMGNGFLINGDALNLGEGLNGGGFDFDRGGAYWLAARKAFDKTALVQIGGDEGVRSDLFWIESDNKVQADTELTGINLEYVSPHGTFGLMHLKGLGVNEPYAQALGLTARDGQNTTSLRYQGNAGVDPLFLSAEFVTQDQGDASRKDADAWYMEAGWSFEQQVWSPSVNIRYSTFDEDFDPLFFGFNRGYGTWFQGEVAANYAGPFNSNTDVLHVGVKAYPAPTVTVGALFFDFSDTARGSGSLDSQELDLYAEWAVNDHLFLSPLIGFFKPDKRAADGGSQFQDNDLNTYAQIMAVISF</sequence>